<evidence type="ECO:0000313" key="5">
    <source>
        <dbReference type="Proteomes" id="UP000054558"/>
    </source>
</evidence>
<dbReference type="OMA" id="HHRRAFH"/>
<evidence type="ECO:0000256" key="1">
    <source>
        <dbReference type="SAM" id="MobiDB-lite"/>
    </source>
</evidence>
<evidence type="ECO:0000256" key="2">
    <source>
        <dbReference type="SAM" id="Phobius"/>
    </source>
</evidence>
<protein>
    <recommendedName>
        <fullName evidence="3">VTT domain-containing protein</fullName>
    </recommendedName>
</protein>
<dbReference type="EMBL" id="DF236976">
    <property type="protein sequence ID" value="GAQ79279.1"/>
    <property type="molecule type" value="Genomic_DNA"/>
</dbReference>
<proteinExistence type="predicted"/>
<dbReference type="AlphaFoldDB" id="A0A1Y1HQ03"/>
<dbReference type="OrthoDB" id="166803at2759"/>
<keyword evidence="2" id="KW-0472">Membrane</keyword>
<feature type="domain" description="VTT" evidence="3">
    <location>
        <begin position="200"/>
        <end position="318"/>
    </location>
</feature>
<feature type="transmembrane region" description="Helical" evidence="2">
    <location>
        <begin position="340"/>
        <end position="360"/>
    </location>
</feature>
<gene>
    <name evidence="4" type="ORF">KFL_000270380</name>
</gene>
<keyword evidence="2" id="KW-0812">Transmembrane</keyword>
<feature type="region of interest" description="Disordered" evidence="1">
    <location>
        <begin position="91"/>
        <end position="127"/>
    </location>
</feature>
<dbReference type="PANTHER" id="PTHR46826">
    <property type="match status" value="1"/>
</dbReference>
<feature type="transmembrane region" description="Helical" evidence="2">
    <location>
        <begin position="142"/>
        <end position="162"/>
    </location>
</feature>
<reference evidence="4 5" key="1">
    <citation type="journal article" date="2014" name="Nat. Commun.">
        <title>Klebsormidium flaccidum genome reveals primary factors for plant terrestrial adaptation.</title>
        <authorList>
            <person name="Hori K."/>
            <person name="Maruyama F."/>
            <person name="Fujisawa T."/>
            <person name="Togashi T."/>
            <person name="Yamamoto N."/>
            <person name="Seo M."/>
            <person name="Sato S."/>
            <person name="Yamada T."/>
            <person name="Mori H."/>
            <person name="Tajima N."/>
            <person name="Moriyama T."/>
            <person name="Ikeuchi M."/>
            <person name="Watanabe M."/>
            <person name="Wada H."/>
            <person name="Kobayashi K."/>
            <person name="Saito M."/>
            <person name="Masuda T."/>
            <person name="Sasaki-Sekimoto Y."/>
            <person name="Mashiguchi K."/>
            <person name="Awai K."/>
            <person name="Shimojima M."/>
            <person name="Masuda S."/>
            <person name="Iwai M."/>
            <person name="Nobusawa T."/>
            <person name="Narise T."/>
            <person name="Kondo S."/>
            <person name="Saito H."/>
            <person name="Sato R."/>
            <person name="Murakawa M."/>
            <person name="Ihara Y."/>
            <person name="Oshima-Yamada Y."/>
            <person name="Ohtaka K."/>
            <person name="Satoh M."/>
            <person name="Sonobe K."/>
            <person name="Ishii M."/>
            <person name="Ohtani R."/>
            <person name="Kanamori-Sato M."/>
            <person name="Honoki R."/>
            <person name="Miyazaki D."/>
            <person name="Mochizuki H."/>
            <person name="Umetsu J."/>
            <person name="Higashi K."/>
            <person name="Shibata D."/>
            <person name="Kamiya Y."/>
            <person name="Sato N."/>
            <person name="Nakamura Y."/>
            <person name="Tabata S."/>
            <person name="Ida S."/>
            <person name="Kurokawa K."/>
            <person name="Ohta H."/>
        </authorList>
    </citation>
    <scope>NUCLEOTIDE SEQUENCE [LARGE SCALE GENOMIC DNA]</scope>
    <source>
        <strain evidence="4 5">NIES-2285</strain>
    </source>
</reference>
<evidence type="ECO:0000259" key="3">
    <source>
        <dbReference type="Pfam" id="PF09335"/>
    </source>
</evidence>
<keyword evidence="2" id="KW-1133">Transmembrane helix</keyword>
<dbReference type="STRING" id="105231.A0A1Y1HQ03"/>
<evidence type="ECO:0000313" key="4">
    <source>
        <dbReference type="EMBL" id="GAQ79279.1"/>
    </source>
</evidence>
<feature type="transmembrane region" description="Helical" evidence="2">
    <location>
        <begin position="183"/>
        <end position="204"/>
    </location>
</feature>
<dbReference type="InterPro" id="IPR053240">
    <property type="entry name" value="VTT_domain"/>
</dbReference>
<organism evidence="4 5">
    <name type="scientific">Klebsormidium nitens</name>
    <name type="common">Green alga</name>
    <name type="synonym">Ulothrix nitens</name>
    <dbReference type="NCBI Taxonomy" id="105231"/>
    <lineage>
        <taxon>Eukaryota</taxon>
        <taxon>Viridiplantae</taxon>
        <taxon>Streptophyta</taxon>
        <taxon>Klebsormidiophyceae</taxon>
        <taxon>Klebsormidiales</taxon>
        <taxon>Klebsormidiaceae</taxon>
        <taxon>Klebsormidium</taxon>
    </lineage>
</organism>
<feature type="transmembrane region" description="Helical" evidence="2">
    <location>
        <begin position="295"/>
        <end position="320"/>
    </location>
</feature>
<dbReference type="Pfam" id="PF09335">
    <property type="entry name" value="VTT_dom"/>
    <property type="match status" value="1"/>
</dbReference>
<dbReference type="Proteomes" id="UP000054558">
    <property type="component" value="Unassembled WGS sequence"/>
</dbReference>
<sequence length="371" mass="38670">MAAAGMARCLQALDVLQELQPFTHSRSAGAAACSYSPSSPNLSKPVRFACNANLDRKHSRPAFLAGGLPIPSPHRNKHRFLLHSKNGGRTAYAEKPEKKVPSVLSAASDLNDRERGKKGAGNEKSAAADEDADGAALASGGALAGVLLVVTLATMAGLGFVFKDQINAALIQFQGILETLGPIGYVYFLLAYAGLEVLAIPAIPLTMSAGLLFGQATGTVIVSAAGTLAATVSFLIARYLARDRILKIAEKNPKFLAIDKAIGKESFKVVTLLRLSPLLPFSVGNYLYGLTSVKLVPYVLASWIGMLPGTFAYVSAGSVGKTLLQDSADGIVGNGPSGQMQLITLGLGLLATVGATWYVGKLAKTAVDDIE</sequence>
<name>A0A1Y1HQ03_KLENI</name>
<feature type="transmembrane region" description="Helical" evidence="2">
    <location>
        <begin position="216"/>
        <end position="241"/>
    </location>
</feature>
<accession>A0A1Y1HQ03</accession>
<dbReference type="PANTHER" id="PTHR46826:SF1">
    <property type="entry name" value="TVP38_TMEM64 FAMILY MEMBRANE PROTEIN YDJX"/>
    <property type="match status" value="1"/>
</dbReference>
<feature type="compositionally biased region" description="Basic and acidic residues" evidence="1">
    <location>
        <begin position="110"/>
        <end position="121"/>
    </location>
</feature>
<dbReference type="InterPro" id="IPR032816">
    <property type="entry name" value="VTT_dom"/>
</dbReference>
<keyword evidence="5" id="KW-1185">Reference proteome</keyword>